<protein>
    <submittedName>
        <fullName evidence="1">Uncharacterized protein</fullName>
    </submittedName>
</protein>
<gene>
    <name evidence="1" type="ORF">KIP89_12235</name>
</gene>
<evidence type="ECO:0000313" key="1">
    <source>
        <dbReference type="EMBL" id="MBS9477873.1"/>
    </source>
</evidence>
<organism evidence="1 2">
    <name type="scientific">Ancylobacter radicis</name>
    <dbReference type="NCBI Taxonomy" id="2836179"/>
    <lineage>
        <taxon>Bacteria</taxon>
        <taxon>Pseudomonadati</taxon>
        <taxon>Pseudomonadota</taxon>
        <taxon>Alphaproteobacteria</taxon>
        <taxon>Hyphomicrobiales</taxon>
        <taxon>Xanthobacteraceae</taxon>
        <taxon>Ancylobacter</taxon>
    </lineage>
</organism>
<evidence type="ECO:0000313" key="2">
    <source>
        <dbReference type="Proteomes" id="UP001166585"/>
    </source>
</evidence>
<keyword evidence="2" id="KW-1185">Reference proteome</keyword>
<dbReference type="EMBL" id="JAHCQH010000017">
    <property type="protein sequence ID" value="MBS9477873.1"/>
    <property type="molecule type" value="Genomic_DNA"/>
</dbReference>
<reference evidence="1" key="1">
    <citation type="submission" date="2021-05" db="EMBL/GenBank/DDBJ databases">
        <authorList>
            <person name="Sun Q."/>
            <person name="Inoue M."/>
        </authorList>
    </citation>
    <scope>NUCLEOTIDE SEQUENCE</scope>
    <source>
        <strain evidence="1">VKM B-3255</strain>
    </source>
</reference>
<accession>A0ABS5R883</accession>
<dbReference type="Proteomes" id="UP001166585">
    <property type="component" value="Unassembled WGS sequence"/>
</dbReference>
<sequence>MDMARLGLDAQAVVAERLTRLARGDLAAGIEASLMMSEKALAISEVNARLATAAATGRLDTVGADIVRLYGRKVRANRTRLRC</sequence>
<comment type="caution">
    <text evidence="1">The sequence shown here is derived from an EMBL/GenBank/DDBJ whole genome shotgun (WGS) entry which is preliminary data.</text>
</comment>
<proteinExistence type="predicted"/>
<name>A0ABS5R883_9HYPH</name>